<dbReference type="Proteomes" id="UP000326759">
    <property type="component" value="Unassembled WGS sequence"/>
</dbReference>
<dbReference type="EMBL" id="SEYY01000381">
    <property type="protein sequence ID" value="KAB7507381.1"/>
    <property type="molecule type" value="Genomic_DNA"/>
</dbReference>
<keyword evidence="9 14" id="KW-0472">Membrane</keyword>
<evidence type="ECO:0000256" key="3">
    <source>
        <dbReference type="ARBA" id="ARBA00008655"/>
    </source>
</evidence>
<evidence type="ECO:0000256" key="12">
    <source>
        <dbReference type="ARBA" id="ARBA00023315"/>
    </source>
</evidence>
<comment type="caution">
    <text evidence="16">The sequence shown here is derived from an EMBL/GenBank/DDBJ whole genome shotgun (WGS) entry which is preliminary data.</text>
</comment>
<evidence type="ECO:0000256" key="13">
    <source>
        <dbReference type="ARBA" id="ARBA00025707"/>
    </source>
</evidence>
<reference evidence="16 17" key="1">
    <citation type="journal article" date="2019" name="PLoS Biol.">
        <title>Sex chromosomes control vertical transmission of feminizing Wolbachia symbionts in an isopod.</title>
        <authorList>
            <person name="Becking T."/>
            <person name="Chebbi M.A."/>
            <person name="Giraud I."/>
            <person name="Moumen B."/>
            <person name="Laverre T."/>
            <person name="Caubet Y."/>
            <person name="Peccoud J."/>
            <person name="Gilbert C."/>
            <person name="Cordaux R."/>
        </authorList>
    </citation>
    <scope>NUCLEOTIDE SEQUENCE [LARGE SCALE GENOMIC DNA]</scope>
    <source>
        <strain evidence="16">ANa2</strain>
        <tissue evidence="16">Whole body excluding digestive tract and cuticle</tissue>
    </source>
</reference>
<protein>
    <submittedName>
        <fullName evidence="16">Glycerol-3-phosphate acyltransferase 3</fullName>
    </submittedName>
</protein>
<evidence type="ECO:0000256" key="6">
    <source>
        <dbReference type="ARBA" id="ARBA00022692"/>
    </source>
</evidence>
<comment type="pathway">
    <text evidence="13">Phospholipid metabolism.</text>
</comment>
<keyword evidence="17" id="KW-1185">Reference proteome</keyword>
<feature type="transmembrane region" description="Helical" evidence="14">
    <location>
        <begin position="20"/>
        <end position="43"/>
    </location>
</feature>
<dbReference type="GO" id="GO:0004366">
    <property type="term" value="F:glycerol-3-phosphate O-acyltransferase activity"/>
    <property type="evidence" value="ECO:0007669"/>
    <property type="project" value="TreeGrafter"/>
</dbReference>
<dbReference type="GO" id="GO:0019432">
    <property type="term" value="P:triglyceride biosynthetic process"/>
    <property type="evidence" value="ECO:0007669"/>
    <property type="project" value="TreeGrafter"/>
</dbReference>
<evidence type="ECO:0000256" key="1">
    <source>
        <dbReference type="ARBA" id="ARBA00004370"/>
    </source>
</evidence>
<evidence type="ECO:0000256" key="4">
    <source>
        <dbReference type="ARBA" id="ARBA00022516"/>
    </source>
</evidence>
<keyword evidence="7 14" id="KW-1133">Transmembrane helix</keyword>
<dbReference type="GO" id="GO:0008654">
    <property type="term" value="P:phospholipid biosynthetic process"/>
    <property type="evidence" value="ECO:0007669"/>
    <property type="project" value="UniProtKB-KW"/>
</dbReference>
<keyword evidence="4" id="KW-0444">Lipid biosynthesis</keyword>
<keyword evidence="11" id="KW-1208">Phospholipid metabolism</keyword>
<evidence type="ECO:0000256" key="14">
    <source>
        <dbReference type="SAM" id="Phobius"/>
    </source>
</evidence>
<comment type="pathway">
    <text evidence="2">Lipid metabolism.</text>
</comment>
<dbReference type="OrthoDB" id="10051137at2759"/>
<gene>
    <name evidence="16" type="primary">gpat3</name>
    <name evidence="16" type="ORF">Anas_05103</name>
</gene>
<evidence type="ECO:0000256" key="7">
    <source>
        <dbReference type="ARBA" id="ARBA00022989"/>
    </source>
</evidence>
<feature type="transmembrane region" description="Helical" evidence="14">
    <location>
        <begin position="222"/>
        <end position="240"/>
    </location>
</feature>
<feature type="domain" description="Phospholipid/glycerol acyltransferase" evidence="15">
    <location>
        <begin position="250"/>
        <end position="361"/>
    </location>
</feature>
<dbReference type="PANTHER" id="PTHR23063:SF2">
    <property type="entry name" value="GLYCEROL-3-PHOSPHATE ACYLTRANSFERASE 4, ISOFORM D-RELATED"/>
    <property type="match status" value="1"/>
</dbReference>
<comment type="subcellular location">
    <subcellularLocation>
        <location evidence="1">Membrane</location>
    </subcellularLocation>
</comment>
<organism evidence="16 17">
    <name type="scientific">Armadillidium nasatum</name>
    <dbReference type="NCBI Taxonomy" id="96803"/>
    <lineage>
        <taxon>Eukaryota</taxon>
        <taxon>Metazoa</taxon>
        <taxon>Ecdysozoa</taxon>
        <taxon>Arthropoda</taxon>
        <taxon>Crustacea</taxon>
        <taxon>Multicrustacea</taxon>
        <taxon>Malacostraca</taxon>
        <taxon>Eumalacostraca</taxon>
        <taxon>Peracarida</taxon>
        <taxon>Isopoda</taxon>
        <taxon>Oniscidea</taxon>
        <taxon>Crinocheta</taxon>
        <taxon>Armadillidiidae</taxon>
        <taxon>Armadillidium</taxon>
    </lineage>
</organism>
<proteinExistence type="inferred from homology"/>
<comment type="similarity">
    <text evidence="3">Belongs to the 1-acyl-sn-glycerol-3-phosphate acyltransferase family.</text>
</comment>
<dbReference type="InterPro" id="IPR045252">
    <property type="entry name" value="LPCAT1-like"/>
</dbReference>
<dbReference type="SUPFAM" id="SSF69593">
    <property type="entry name" value="Glycerol-3-phosphate (1)-acyltransferase"/>
    <property type="match status" value="1"/>
</dbReference>
<keyword evidence="6 14" id="KW-0812">Transmembrane</keyword>
<evidence type="ECO:0000259" key="15">
    <source>
        <dbReference type="SMART" id="SM00563"/>
    </source>
</evidence>
<keyword evidence="5 16" id="KW-0808">Transferase</keyword>
<dbReference type="InterPro" id="IPR002123">
    <property type="entry name" value="Plipid/glycerol_acylTrfase"/>
</dbReference>
<evidence type="ECO:0000256" key="9">
    <source>
        <dbReference type="ARBA" id="ARBA00023136"/>
    </source>
</evidence>
<name>A0A5N5TMQ3_9CRUS</name>
<dbReference type="Pfam" id="PF01553">
    <property type="entry name" value="Acyltransferase"/>
    <property type="match status" value="1"/>
</dbReference>
<evidence type="ECO:0000256" key="5">
    <source>
        <dbReference type="ARBA" id="ARBA00022679"/>
    </source>
</evidence>
<dbReference type="CDD" id="cd07991">
    <property type="entry name" value="LPLAT_LPCAT1-like"/>
    <property type="match status" value="1"/>
</dbReference>
<sequence length="461" mass="53604">MIIFEVVALFWEYLTFLQQLNVYVILFWIYLFVFIVLFCISSFGKQLGLRNKYIQILLKVFEFGCSKVKSKRKRGVSVSEDDDDDEDEEDEVEPKYLSLDQKCFEMLPVPTSSDRRNYHFEDIFPYVTDGISTIIHDDVIPQFISEELPYWNLLSRNNDRAYEFVSIRLTVFWLIGFIIRYCLLLPLRLIILFVGMMLFFFCSVIIGPFPNGLFKRNMNSKIIISCFDFVAGSLSLVATFHDIENRPKCGIAVANHTSPIDSMILATDNCYDMVGQKHGGLLGFFMKVLSRNSFHIWFERSEARDRAHVTKRLKDHALNPDLPPILIFPEGVCVNNTCVMQFKKGAFEVVDKIHPIAIKFDSRFGDAFWWQDQFFNYVLYMMTSWAIVCDVWYLPPMERREDESALNFAHRVKSAIAEKGGLMNVSWDGFLKAAPIKAEWKGKYQQAFAQQLLGVLENEKE</sequence>
<evidence type="ECO:0000313" key="16">
    <source>
        <dbReference type="EMBL" id="KAB7507381.1"/>
    </source>
</evidence>
<feature type="transmembrane region" description="Helical" evidence="14">
    <location>
        <begin position="165"/>
        <end position="183"/>
    </location>
</feature>
<accession>A0A5N5TMQ3</accession>
<keyword evidence="10" id="KW-0594">Phospholipid biosynthesis</keyword>
<evidence type="ECO:0000313" key="17">
    <source>
        <dbReference type="Proteomes" id="UP000326759"/>
    </source>
</evidence>
<keyword evidence="12 16" id="KW-0012">Acyltransferase</keyword>
<evidence type="ECO:0000256" key="10">
    <source>
        <dbReference type="ARBA" id="ARBA00023209"/>
    </source>
</evidence>
<evidence type="ECO:0000256" key="2">
    <source>
        <dbReference type="ARBA" id="ARBA00005189"/>
    </source>
</evidence>
<dbReference type="GO" id="GO:0016020">
    <property type="term" value="C:membrane"/>
    <property type="evidence" value="ECO:0007669"/>
    <property type="project" value="UniProtKB-SubCell"/>
</dbReference>
<feature type="transmembrane region" description="Helical" evidence="14">
    <location>
        <begin position="189"/>
        <end position="210"/>
    </location>
</feature>
<dbReference type="SMART" id="SM00563">
    <property type="entry name" value="PlsC"/>
    <property type="match status" value="1"/>
</dbReference>
<dbReference type="GO" id="GO:0005783">
    <property type="term" value="C:endoplasmic reticulum"/>
    <property type="evidence" value="ECO:0007669"/>
    <property type="project" value="TreeGrafter"/>
</dbReference>
<dbReference type="PANTHER" id="PTHR23063">
    <property type="entry name" value="PHOSPHOLIPID ACYLTRANSFERASE"/>
    <property type="match status" value="1"/>
</dbReference>
<dbReference type="AlphaFoldDB" id="A0A5N5TMQ3"/>
<keyword evidence="8" id="KW-0443">Lipid metabolism</keyword>
<evidence type="ECO:0000256" key="8">
    <source>
        <dbReference type="ARBA" id="ARBA00023098"/>
    </source>
</evidence>
<evidence type="ECO:0000256" key="11">
    <source>
        <dbReference type="ARBA" id="ARBA00023264"/>
    </source>
</evidence>